<evidence type="ECO:0000313" key="2">
    <source>
        <dbReference type="EMBL" id="VVB16308.1"/>
    </source>
</evidence>
<feature type="compositionally biased region" description="Polar residues" evidence="1">
    <location>
        <begin position="1"/>
        <end position="17"/>
    </location>
</feature>
<dbReference type="EMBL" id="CABITT030000008">
    <property type="protein sequence ID" value="VVB16308.1"/>
    <property type="molecule type" value="Genomic_DNA"/>
</dbReference>
<protein>
    <submittedName>
        <fullName evidence="2">Uncharacterized protein</fullName>
    </submittedName>
</protein>
<feature type="region of interest" description="Disordered" evidence="1">
    <location>
        <begin position="1"/>
        <end position="22"/>
    </location>
</feature>
<reference evidence="2" key="1">
    <citation type="submission" date="2019-07" db="EMBL/GenBank/DDBJ databases">
        <authorList>
            <person name="Dittberner H."/>
        </authorList>
    </citation>
    <scope>NUCLEOTIDE SEQUENCE [LARGE SCALE GENOMIC DNA]</scope>
</reference>
<dbReference type="OrthoDB" id="1908091at2759"/>
<comment type="caution">
    <text evidence="2">The sequence shown here is derived from an EMBL/GenBank/DDBJ whole genome shotgun (WGS) entry which is preliminary data.</text>
</comment>
<sequence length="221" mass="25135">MQFSVENVKSVSGQRGSDSVGEKKIHLRPNVSTCAQKSVTLSVFEAREGACELENTTSGELHFLILGHVCRWLLDEMSESLPKTYIHKIFASESQKDSKLAFLWPKTVDGTPKPLQGYNEFDLRHQHQAFLHRFWTISKNQFTEQGELGGAQPAISKNTSGIISAGRAKRSIAQPDDVRERFRQLKEQEKRNKKNKTVAKDIVEPLESHVWNDKKGKIMMR</sequence>
<organism evidence="2 3">
    <name type="scientific">Arabis nemorensis</name>
    <dbReference type="NCBI Taxonomy" id="586526"/>
    <lineage>
        <taxon>Eukaryota</taxon>
        <taxon>Viridiplantae</taxon>
        <taxon>Streptophyta</taxon>
        <taxon>Embryophyta</taxon>
        <taxon>Tracheophyta</taxon>
        <taxon>Spermatophyta</taxon>
        <taxon>Magnoliopsida</taxon>
        <taxon>eudicotyledons</taxon>
        <taxon>Gunneridae</taxon>
        <taxon>Pentapetalae</taxon>
        <taxon>rosids</taxon>
        <taxon>malvids</taxon>
        <taxon>Brassicales</taxon>
        <taxon>Brassicaceae</taxon>
        <taxon>Arabideae</taxon>
        <taxon>Arabis</taxon>
    </lineage>
</organism>
<keyword evidence="3" id="KW-1185">Reference proteome</keyword>
<evidence type="ECO:0000256" key="1">
    <source>
        <dbReference type="SAM" id="MobiDB-lite"/>
    </source>
</evidence>
<proteinExistence type="predicted"/>
<dbReference type="AlphaFoldDB" id="A0A565CRG3"/>
<evidence type="ECO:0000313" key="3">
    <source>
        <dbReference type="Proteomes" id="UP000489600"/>
    </source>
</evidence>
<accession>A0A565CRG3</accession>
<dbReference type="Proteomes" id="UP000489600">
    <property type="component" value="Unassembled WGS sequence"/>
</dbReference>
<gene>
    <name evidence="2" type="ORF">ANE_LOCUS26752</name>
</gene>
<name>A0A565CRG3_9BRAS</name>